<dbReference type="STRING" id="742152.A0A2H3JIP3"/>
<keyword evidence="2" id="KW-1185">Reference proteome</keyword>
<dbReference type="AlphaFoldDB" id="A0A2H3JIP3"/>
<proteinExistence type="predicted"/>
<dbReference type="Gene3D" id="3.80.10.10">
    <property type="entry name" value="Ribonuclease Inhibitor"/>
    <property type="match status" value="1"/>
</dbReference>
<dbReference type="Proteomes" id="UP000218811">
    <property type="component" value="Unassembled WGS sequence"/>
</dbReference>
<name>A0A2H3JIP3_WOLCO</name>
<dbReference type="InterPro" id="IPR032675">
    <property type="entry name" value="LRR_dom_sf"/>
</dbReference>
<dbReference type="SUPFAM" id="SSF52047">
    <property type="entry name" value="RNI-like"/>
    <property type="match status" value="1"/>
</dbReference>
<evidence type="ECO:0008006" key="3">
    <source>
        <dbReference type="Google" id="ProtNLM"/>
    </source>
</evidence>
<gene>
    <name evidence="1" type="ORF">WOLCODRAFT_163482</name>
</gene>
<reference evidence="1 2" key="1">
    <citation type="journal article" date="2012" name="Science">
        <title>The Paleozoic origin of enzymatic lignin decomposition reconstructed from 31 fungal genomes.</title>
        <authorList>
            <person name="Floudas D."/>
            <person name="Binder M."/>
            <person name="Riley R."/>
            <person name="Barry K."/>
            <person name="Blanchette R.A."/>
            <person name="Henrissat B."/>
            <person name="Martinez A.T."/>
            <person name="Otillar R."/>
            <person name="Spatafora J.W."/>
            <person name="Yadav J.S."/>
            <person name="Aerts A."/>
            <person name="Benoit I."/>
            <person name="Boyd A."/>
            <person name="Carlson A."/>
            <person name="Copeland A."/>
            <person name="Coutinho P.M."/>
            <person name="de Vries R.P."/>
            <person name="Ferreira P."/>
            <person name="Findley K."/>
            <person name="Foster B."/>
            <person name="Gaskell J."/>
            <person name="Glotzer D."/>
            <person name="Gorecki P."/>
            <person name="Heitman J."/>
            <person name="Hesse C."/>
            <person name="Hori C."/>
            <person name="Igarashi K."/>
            <person name="Jurgens J.A."/>
            <person name="Kallen N."/>
            <person name="Kersten P."/>
            <person name="Kohler A."/>
            <person name="Kuees U."/>
            <person name="Kumar T.K.A."/>
            <person name="Kuo A."/>
            <person name="LaButti K."/>
            <person name="Larrondo L.F."/>
            <person name="Lindquist E."/>
            <person name="Ling A."/>
            <person name="Lombard V."/>
            <person name="Lucas S."/>
            <person name="Lundell T."/>
            <person name="Martin R."/>
            <person name="McLaughlin D.J."/>
            <person name="Morgenstern I."/>
            <person name="Morin E."/>
            <person name="Murat C."/>
            <person name="Nagy L.G."/>
            <person name="Nolan M."/>
            <person name="Ohm R.A."/>
            <person name="Patyshakuliyeva A."/>
            <person name="Rokas A."/>
            <person name="Ruiz-Duenas F.J."/>
            <person name="Sabat G."/>
            <person name="Salamov A."/>
            <person name="Samejima M."/>
            <person name="Schmutz J."/>
            <person name="Slot J.C."/>
            <person name="St John F."/>
            <person name="Stenlid J."/>
            <person name="Sun H."/>
            <person name="Sun S."/>
            <person name="Syed K."/>
            <person name="Tsang A."/>
            <person name="Wiebenga A."/>
            <person name="Young D."/>
            <person name="Pisabarro A."/>
            <person name="Eastwood D.C."/>
            <person name="Martin F."/>
            <person name="Cullen D."/>
            <person name="Grigoriev I.V."/>
            <person name="Hibbett D.S."/>
        </authorList>
    </citation>
    <scope>NUCLEOTIDE SEQUENCE [LARGE SCALE GENOMIC DNA]</scope>
    <source>
        <strain evidence="1 2">MD-104</strain>
    </source>
</reference>
<evidence type="ECO:0000313" key="1">
    <source>
        <dbReference type="EMBL" id="PCH42052.1"/>
    </source>
</evidence>
<protein>
    <recommendedName>
        <fullName evidence="3">F-box domain-containing protein</fullName>
    </recommendedName>
</protein>
<sequence>MTAAFGTSMDFWSKEVRTNLLPMITDLLEQAVNLRRLFLPQAAHLLAECPRLRLSFARLTKLEELTLEHGGNESVASLCQVHCGLQHLNLSGRWYEDQISGGELFAAMGHFANLHTLILTNVEESGGVVRAALARQQWPTVRNLRLFRCNDPLPVFAHAFPNVRSLYVWMMGLRPHRSETCWAELDYVNGTPRDLKLWLRTCPVRHLELDTTLDNADMDDYVDSVAVLLSLKPVFLTLSVERTFNRVLVV</sequence>
<accession>A0A2H3JIP3</accession>
<organism evidence="1 2">
    <name type="scientific">Wolfiporia cocos (strain MD-104)</name>
    <name type="common">Brown rot fungus</name>
    <dbReference type="NCBI Taxonomy" id="742152"/>
    <lineage>
        <taxon>Eukaryota</taxon>
        <taxon>Fungi</taxon>
        <taxon>Dikarya</taxon>
        <taxon>Basidiomycota</taxon>
        <taxon>Agaricomycotina</taxon>
        <taxon>Agaricomycetes</taxon>
        <taxon>Polyporales</taxon>
        <taxon>Phaeolaceae</taxon>
        <taxon>Wolfiporia</taxon>
    </lineage>
</organism>
<dbReference type="EMBL" id="KB468124">
    <property type="protein sequence ID" value="PCH42052.1"/>
    <property type="molecule type" value="Genomic_DNA"/>
</dbReference>
<evidence type="ECO:0000313" key="2">
    <source>
        <dbReference type="Proteomes" id="UP000218811"/>
    </source>
</evidence>